<protein>
    <submittedName>
        <fullName evidence="3">Uncharacterized protein</fullName>
    </submittedName>
</protein>
<dbReference type="EMBL" id="JEMT01010962">
    <property type="protein sequence ID" value="EXX77457.1"/>
    <property type="molecule type" value="Genomic_DNA"/>
</dbReference>
<sequence length="133" mass="15377">MNIPLVDAPIPPDTVITVENFNLLPPPSVSVPEHLQQFIPTVPIYTGHYQIYSPSGSLEWFQHLHLLLLTSMMLNFIARVCINFQLDIKMLKSYILRMDNLRSEFEELGFEFYKSLRTLNDLPTLDNTKKLGQ</sequence>
<accession>A0A015K6P7</accession>
<organism evidence="3 4">
    <name type="scientific">Rhizophagus irregularis (strain DAOM 197198w)</name>
    <name type="common">Glomus intraradices</name>
    <dbReference type="NCBI Taxonomy" id="1432141"/>
    <lineage>
        <taxon>Eukaryota</taxon>
        <taxon>Fungi</taxon>
        <taxon>Fungi incertae sedis</taxon>
        <taxon>Mucoromycota</taxon>
        <taxon>Glomeromycotina</taxon>
        <taxon>Glomeromycetes</taxon>
        <taxon>Glomerales</taxon>
        <taxon>Glomeraceae</taxon>
        <taxon>Rhizophagus</taxon>
    </lineage>
</organism>
<dbReference type="EMBL" id="JEMT01018236">
    <property type="protein sequence ID" value="EXX66860.1"/>
    <property type="molecule type" value="Genomic_DNA"/>
</dbReference>
<gene>
    <name evidence="2" type="ORF">RirG_023560</name>
    <name evidence="3" type="ORF">RirG_023590</name>
    <name evidence="1" type="ORF">RirG_119760</name>
</gene>
<evidence type="ECO:0000313" key="2">
    <source>
        <dbReference type="EMBL" id="EXX77454.1"/>
    </source>
</evidence>
<dbReference type="HOGENOM" id="CLU_1907791_0_0_1"/>
<evidence type="ECO:0000313" key="4">
    <source>
        <dbReference type="Proteomes" id="UP000022910"/>
    </source>
</evidence>
<name>A0A015K6P7_RHIIW</name>
<dbReference type="EMBL" id="JEMT01010962">
    <property type="protein sequence ID" value="EXX77454.1"/>
    <property type="molecule type" value="Genomic_DNA"/>
</dbReference>
<evidence type="ECO:0000313" key="1">
    <source>
        <dbReference type="EMBL" id="EXX66860.1"/>
    </source>
</evidence>
<proteinExistence type="predicted"/>
<dbReference type="AlphaFoldDB" id="A0A015K6P7"/>
<dbReference type="Proteomes" id="UP000022910">
    <property type="component" value="Unassembled WGS sequence"/>
</dbReference>
<comment type="caution">
    <text evidence="3">The sequence shown here is derived from an EMBL/GenBank/DDBJ whole genome shotgun (WGS) entry which is preliminary data.</text>
</comment>
<evidence type="ECO:0000313" key="3">
    <source>
        <dbReference type="EMBL" id="EXX77457.1"/>
    </source>
</evidence>
<reference evidence="3 4" key="1">
    <citation type="submission" date="2014-02" db="EMBL/GenBank/DDBJ databases">
        <title>Single nucleus genome sequencing reveals high similarity among nuclei of an endomycorrhizal fungus.</title>
        <authorList>
            <person name="Lin K."/>
            <person name="Geurts R."/>
            <person name="Zhang Z."/>
            <person name="Limpens E."/>
            <person name="Saunders D.G."/>
            <person name="Mu D."/>
            <person name="Pang E."/>
            <person name="Cao H."/>
            <person name="Cha H."/>
            <person name="Lin T."/>
            <person name="Zhou Q."/>
            <person name="Shang Y."/>
            <person name="Li Y."/>
            <person name="Ivanov S."/>
            <person name="Sharma T."/>
            <person name="Velzen R.V."/>
            <person name="Ruijter N.D."/>
            <person name="Aanen D.K."/>
            <person name="Win J."/>
            <person name="Kamoun S."/>
            <person name="Bisseling T."/>
            <person name="Huang S."/>
        </authorList>
    </citation>
    <scope>NUCLEOTIDE SEQUENCE [LARGE SCALE GENOMIC DNA]</scope>
    <source>
        <strain evidence="3">DAOM 197198w</strain>
        <strain evidence="4">DAOM197198w</strain>
    </source>
</reference>
<dbReference type="OrthoDB" id="10384334at2759"/>
<keyword evidence="4" id="KW-1185">Reference proteome</keyword>